<dbReference type="CDD" id="cd18794">
    <property type="entry name" value="SF2_C_RecQ"/>
    <property type="match status" value="1"/>
</dbReference>
<comment type="similarity">
    <text evidence="1">Belongs to the helicase family. RecQ subfamily.</text>
</comment>
<dbReference type="PROSITE" id="PS51194">
    <property type="entry name" value="HELICASE_CTER"/>
    <property type="match status" value="1"/>
</dbReference>
<dbReference type="PANTHER" id="PTHR13710:SF105">
    <property type="entry name" value="ATP-DEPENDENT DNA HELICASE Q1"/>
    <property type="match status" value="1"/>
</dbReference>
<gene>
    <name evidence="8" type="ORF">D9757_012578</name>
</gene>
<evidence type="ECO:0000313" key="9">
    <source>
        <dbReference type="Proteomes" id="UP000518752"/>
    </source>
</evidence>
<dbReference type="Gene3D" id="1.10.10.10">
    <property type="entry name" value="Winged helix-like DNA-binding domain superfamily/Winged helix DNA-binding domain"/>
    <property type="match status" value="1"/>
</dbReference>
<dbReference type="PANTHER" id="PTHR13710">
    <property type="entry name" value="DNA HELICASE RECQ FAMILY MEMBER"/>
    <property type="match status" value="1"/>
</dbReference>
<dbReference type="SUPFAM" id="SSF52540">
    <property type="entry name" value="P-loop containing nucleoside triphosphate hydrolases"/>
    <property type="match status" value="1"/>
</dbReference>
<feature type="region of interest" description="Disordered" evidence="6">
    <location>
        <begin position="316"/>
        <end position="338"/>
    </location>
</feature>
<evidence type="ECO:0000256" key="6">
    <source>
        <dbReference type="SAM" id="MobiDB-lite"/>
    </source>
</evidence>
<evidence type="ECO:0000256" key="2">
    <source>
        <dbReference type="ARBA" id="ARBA00023125"/>
    </source>
</evidence>
<dbReference type="GO" id="GO:0005737">
    <property type="term" value="C:cytoplasm"/>
    <property type="evidence" value="ECO:0007669"/>
    <property type="project" value="TreeGrafter"/>
</dbReference>
<name>A0A8H5LGG6_9AGAR</name>
<dbReference type="GO" id="GO:0043138">
    <property type="term" value="F:3'-5' DNA helicase activity"/>
    <property type="evidence" value="ECO:0007669"/>
    <property type="project" value="UniProtKB-EC"/>
</dbReference>
<reference evidence="8 9" key="1">
    <citation type="journal article" date="2020" name="ISME J.">
        <title>Uncovering the hidden diversity of litter-decomposition mechanisms in mushroom-forming fungi.</title>
        <authorList>
            <person name="Floudas D."/>
            <person name="Bentzer J."/>
            <person name="Ahren D."/>
            <person name="Johansson T."/>
            <person name="Persson P."/>
            <person name="Tunlid A."/>
        </authorList>
    </citation>
    <scope>NUCLEOTIDE SEQUENCE [LARGE SCALE GENOMIC DNA]</scope>
    <source>
        <strain evidence="8 9">CBS 406.79</strain>
    </source>
</reference>
<evidence type="ECO:0000256" key="3">
    <source>
        <dbReference type="ARBA" id="ARBA00023235"/>
    </source>
</evidence>
<dbReference type="GO" id="GO:0005694">
    <property type="term" value="C:chromosome"/>
    <property type="evidence" value="ECO:0007669"/>
    <property type="project" value="TreeGrafter"/>
</dbReference>
<evidence type="ECO:0000313" key="8">
    <source>
        <dbReference type="EMBL" id="KAF5356497.1"/>
    </source>
</evidence>
<dbReference type="InterPro" id="IPR001650">
    <property type="entry name" value="Helicase_C-like"/>
</dbReference>
<feature type="domain" description="Helicase C-terminal" evidence="7">
    <location>
        <begin position="54"/>
        <end position="227"/>
    </location>
</feature>
<evidence type="ECO:0000256" key="5">
    <source>
        <dbReference type="ARBA" id="ARBA00034808"/>
    </source>
</evidence>
<dbReference type="Pfam" id="PF16124">
    <property type="entry name" value="RecQ_Zn_bind"/>
    <property type="match status" value="1"/>
</dbReference>
<organism evidence="8 9">
    <name type="scientific">Collybiopsis confluens</name>
    <dbReference type="NCBI Taxonomy" id="2823264"/>
    <lineage>
        <taxon>Eukaryota</taxon>
        <taxon>Fungi</taxon>
        <taxon>Dikarya</taxon>
        <taxon>Basidiomycota</taxon>
        <taxon>Agaricomycotina</taxon>
        <taxon>Agaricomycetes</taxon>
        <taxon>Agaricomycetidae</taxon>
        <taxon>Agaricales</taxon>
        <taxon>Marasmiineae</taxon>
        <taxon>Omphalotaceae</taxon>
        <taxon>Collybiopsis</taxon>
    </lineage>
</organism>
<dbReference type="OrthoDB" id="3057322at2759"/>
<sequence>MSSRGAEGLAQGVITEAHPADLTGTVYFTSPLYRPNLHYKVLPKAAEGSKVYAEMTAWILANHKDASGIVYCLSKKDTEKVAEELSKRGGIRTGVYHSDRPDGEKEKLHKDWQKGVVKVVCATIGWYPFRSSPIWGVIIYSRLIHIFTAFGLGIDKGDVRFVIHHSISKSLDGFYQESGRAGRDGNDSDCILYYRPQDASTLSAMVLSDKDGATKLHAMLSFVQNIQECRKIQFANHFSHSSNLSITSWSTSGVSATQRCGHCDNCTRPADSFERKDVTVEAWQLLKIMQSVQQNVTLAKLADLARSTGKGTCLVAGSGGDKRGRKSGGGGNGKQEQVQVDSDSICGGKVEMKREDIENVLVDLLLRRYLKEQLFSTAYSNVSYIKLGERAPLLTHFPDKDSLANISSDLRIWCSFRVKLKTLKKAKTLKARLSPKVLSASASSTLVAVSSTSNLTSNQSRKGKEKAIESVSDAEDEMDVIVDEESDGYGDLSDFAELVARATALSPKLSSPKGVTWRKWGASGSQTIPSMPIDISSDEEDVDKGESLHAEPKRRFEFQEDEIEKHVYTLRDKGRVWEDSDEEDDKEWETRYLSGPPRKRRKANEVIELSSD</sequence>
<dbReference type="SMART" id="SM00490">
    <property type="entry name" value="HELICc"/>
    <property type="match status" value="1"/>
</dbReference>
<accession>A0A8H5LGG6</accession>
<comment type="catalytic activity">
    <reaction evidence="4">
        <text>Couples ATP hydrolysis with the unwinding of duplex DNA by translocating in the 3'-5' direction.</text>
        <dbReference type="EC" id="5.6.2.4"/>
    </reaction>
</comment>
<keyword evidence="3" id="KW-0413">Isomerase</keyword>
<protein>
    <recommendedName>
        <fullName evidence="5">DNA 3'-5' helicase</fullName>
        <ecNumber evidence="5">5.6.2.4</ecNumber>
    </recommendedName>
</protein>
<keyword evidence="9" id="KW-1185">Reference proteome</keyword>
<keyword evidence="2" id="KW-0238">DNA-binding</keyword>
<evidence type="ECO:0000259" key="7">
    <source>
        <dbReference type="PROSITE" id="PS51194"/>
    </source>
</evidence>
<evidence type="ECO:0000256" key="1">
    <source>
        <dbReference type="ARBA" id="ARBA00005446"/>
    </source>
</evidence>
<dbReference type="GO" id="GO:0009378">
    <property type="term" value="F:four-way junction helicase activity"/>
    <property type="evidence" value="ECO:0007669"/>
    <property type="project" value="TreeGrafter"/>
</dbReference>
<dbReference type="AlphaFoldDB" id="A0A8H5LGG6"/>
<dbReference type="GO" id="GO:0003677">
    <property type="term" value="F:DNA binding"/>
    <property type="evidence" value="ECO:0007669"/>
    <property type="project" value="UniProtKB-KW"/>
</dbReference>
<dbReference type="EC" id="5.6.2.4" evidence="5"/>
<dbReference type="Gene3D" id="3.40.50.300">
    <property type="entry name" value="P-loop containing nucleotide triphosphate hydrolases"/>
    <property type="match status" value="1"/>
</dbReference>
<dbReference type="InterPro" id="IPR027417">
    <property type="entry name" value="P-loop_NTPase"/>
</dbReference>
<dbReference type="EMBL" id="JAACJN010000246">
    <property type="protein sequence ID" value="KAF5356497.1"/>
    <property type="molecule type" value="Genomic_DNA"/>
</dbReference>
<dbReference type="Proteomes" id="UP000518752">
    <property type="component" value="Unassembled WGS sequence"/>
</dbReference>
<dbReference type="InterPro" id="IPR036388">
    <property type="entry name" value="WH-like_DNA-bd_sf"/>
</dbReference>
<proteinExistence type="inferred from homology"/>
<comment type="caution">
    <text evidence="8">The sequence shown here is derived from an EMBL/GenBank/DDBJ whole genome shotgun (WGS) entry which is preliminary data.</text>
</comment>
<dbReference type="GO" id="GO:0000724">
    <property type="term" value="P:double-strand break repair via homologous recombination"/>
    <property type="evidence" value="ECO:0007669"/>
    <property type="project" value="TreeGrafter"/>
</dbReference>
<feature type="region of interest" description="Disordered" evidence="6">
    <location>
        <begin position="574"/>
        <end position="612"/>
    </location>
</feature>
<dbReference type="InterPro" id="IPR032284">
    <property type="entry name" value="RecQ_Zn-bd"/>
</dbReference>
<evidence type="ECO:0000256" key="4">
    <source>
        <dbReference type="ARBA" id="ARBA00034617"/>
    </source>
</evidence>